<feature type="region of interest" description="Disordered" evidence="1">
    <location>
        <begin position="149"/>
        <end position="223"/>
    </location>
</feature>
<evidence type="ECO:0000313" key="4">
    <source>
        <dbReference type="Proteomes" id="UP001500305"/>
    </source>
</evidence>
<keyword evidence="4" id="KW-1185">Reference proteome</keyword>
<dbReference type="RefSeq" id="WP_344636872.1">
    <property type="nucleotide sequence ID" value="NZ_BAAATR010000011.1"/>
</dbReference>
<feature type="compositionally biased region" description="Low complexity" evidence="1">
    <location>
        <begin position="48"/>
        <end position="57"/>
    </location>
</feature>
<feature type="region of interest" description="Disordered" evidence="1">
    <location>
        <begin position="1"/>
        <end position="76"/>
    </location>
</feature>
<feature type="compositionally biased region" description="Low complexity" evidence="1">
    <location>
        <begin position="326"/>
        <end position="361"/>
    </location>
</feature>
<protein>
    <recommendedName>
        <fullName evidence="5">DUF4232 domain-containing protein</fullName>
    </recommendedName>
</protein>
<accession>A0ABN3E2M8</accession>
<feature type="region of interest" description="Disordered" evidence="1">
    <location>
        <begin position="405"/>
        <end position="426"/>
    </location>
</feature>
<proteinExistence type="predicted"/>
<name>A0ABN3E2M8_9ACTN</name>
<gene>
    <name evidence="3" type="ORF">GCM10010430_30200</name>
</gene>
<evidence type="ECO:0008006" key="5">
    <source>
        <dbReference type="Google" id="ProtNLM"/>
    </source>
</evidence>
<evidence type="ECO:0000256" key="1">
    <source>
        <dbReference type="SAM" id="MobiDB-lite"/>
    </source>
</evidence>
<evidence type="ECO:0000313" key="3">
    <source>
        <dbReference type="EMBL" id="GAA2246186.1"/>
    </source>
</evidence>
<feature type="transmembrane region" description="Helical" evidence="2">
    <location>
        <begin position="117"/>
        <end position="135"/>
    </location>
</feature>
<organism evidence="3 4">
    <name type="scientific">Kitasatospora cystarginea</name>
    <dbReference type="NCBI Taxonomy" id="58350"/>
    <lineage>
        <taxon>Bacteria</taxon>
        <taxon>Bacillati</taxon>
        <taxon>Actinomycetota</taxon>
        <taxon>Actinomycetes</taxon>
        <taxon>Kitasatosporales</taxon>
        <taxon>Streptomycetaceae</taxon>
        <taxon>Kitasatospora</taxon>
    </lineage>
</organism>
<comment type="caution">
    <text evidence="3">The sequence shown here is derived from an EMBL/GenBank/DDBJ whole genome shotgun (WGS) entry which is preliminary data.</text>
</comment>
<keyword evidence="2" id="KW-0472">Membrane</keyword>
<keyword evidence="2" id="KW-1133">Transmembrane helix</keyword>
<feature type="region of interest" description="Disordered" evidence="1">
    <location>
        <begin position="321"/>
        <end position="390"/>
    </location>
</feature>
<reference evidence="3 4" key="1">
    <citation type="journal article" date="2019" name="Int. J. Syst. Evol. Microbiol.">
        <title>The Global Catalogue of Microorganisms (GCM) 10K type strain sequencing project: providing services to taxonomists for standard genome sequencing and annotation.</title>
        <authorList>
            <consortium name="The Broad Institute Genomics Platform"/>
            <consortium name="The Broad Institute Genome Sequencing Center for Infectious Disease"/>
            <person name="Wu L."/>
            <person name="Ma J."/>
        </authorList>
    </citation>
    <scope>NUCLEOTIDE SEQUENCE [LARGE SCALE GENOMIC DNA]</scope>
    <source>
        <strain evidence="3 4">JCM 7356</strain>
    </source>
</reference>
<dbReference type="EMBL" id="BAAATR010000011">
    <property type="protein sequence ID" value="GAA2246186.1"/>
    <property type="molecule type" value="Genomic_DNA"/>
</dbReference>
<keyword evidence="2" id="KW-0812">Transmembrane</keyword>
<sequence length="426" mass="41828">MTDERTPGEGMTGDGPADEGAVRSAVADGGAIGSEREPRRTAAADRQSGGSSRAVGAGSPGLGTAVRAEEAEPADEVMERRLREMLHQSVTEVQPDPAALLRIRQAVPRRRARQRNLWTGAVAVVLLVAAAVPTIKGVQHLDLSDGAATGHAVADSDRQSQVPPSEDGGAGRSHLPRPAGSADRSGTAAPGSDASSAAASPSPGADGSPAGNTPVPDCVRADLGDGSSHLSTADGSGKVYGWFTVFNTSGRSCELTGPGTVAVSSADGGPAPKVRVLDHQAGDPAIGLPDPGPATGLLVLPPKGGYQIRFGWVPDLQCPKAGGGPASPVAPAPQAAPSVAAAPGAEASPQATASPSAAPSPSSSPPPSTPSSITLAHTPESGGPAAATTQVSAACTGTLYRTAPEAVPAAGAQPPSDSPTSGSAGQ</sequence>
<evidence type="ECO:0000256" key="2">
    <source>
        <dbReference type="SAM" id="Phobius"/>
    </source>
</evidence>
<feature type="compositionally biased region" description="Low complexity" evidence="1">
    <location>
        <begin position="188"/>
        <end position="211"/>
    </location>
</feature>
<dbReference type="Proteomes" id="UP001500305">
    <property type="component" value="Unassembled WGS sequence"/>
</dbReference>
<feature type="compositionally biased region" description="Basic and acidic residues" evidence="1">
    <location>
        <begin position="34"/>
        <end position="43"/>
    </location>
</feature>